<dbReference type="InterPro" id="IPR028994">
    <property type="entry name" value="Integrin_alpha_N"/>
</dbReference>
<dbReference type="PANTHER" id="PTHR44103">
    <property type="entry name" value="PROPROTEIN CONVERTASE P"/>
    <property type="match status" value="1"/>
</dbReference>
<dbReference type="Pfam" id="PF13517">
    <property type="entry name" value="FG-GAP_3"/>
    <property type="match status" value="2"/>
</dbReference>
<keyword evidence="2" id="KW-0472">Membrane</keyword>
<organism evidence="4">
    <name type="scientific">Noctiluca scintillans</name>
    <name type="common">Sea sparkle</name>
    <name type="synonym">Red tide dinoflagellate</name>
    <dbReference type="NCBI Taxonomy" id="2966"/>
    <lineage>
        <taxon>Eukaryota</taxon>
        <taxon>Sar</taxon>
        <taxon>Alveolata</taxon>
        <taxon>Dinophyceae</taxon>
        <taxon>Noctilucales</taxon>
        <taxon>Noctilucaceae</taxon>
        <taxon>Noctiluca</taxon>
    </lineage>
</organism>
<evidence type="ECO:0008006" key="5">
    <source>
        <dbReference type="Google" id="ProtNLM"/>
    </source>
</evidence>
<evidence type="ECO:0000256" key="3">
    <source>
        <dbReference type="SAM" id="SignalP"/>
    </source>
</evidence>
<protein>
    <recommendedName>
        <fullName evidence="5">Tyrosine-protein kinase ephrin type A/B receptor-like domain-containing protein</fullName>
    </recommendedName>
</protein>
<dbReference type="InterPro" id="IPR013517">
    <property type="entry name" value="FG-GAP"/>
</dbReference>
<feature type="transmembrane region" description="Helical" evidence="2">
    <location>
        <begin position="549"/>
        <end position="573"/>
    </location>
</feature>
<feature type="signal peptide" evidence="3">
    <location>
        <begin position="1"/>
        <end position="39"/>
    </location>
</feature>
<name>A0A7S1FAU5_NOCSC</name>
<dbReference type="AlphaFoldDB" id="A0A7S1FAU5"/>
<keyword evidence="1 3" id="KW-0732">Signal</keyword>
<evidence type="ECO:0000256" key="2">
    <source>
        <dbReference type="SAM" id="Phobius"/>
    </source>
</evidence>
<dbReference type="PANTHER" id="PTHR44103:SF1">
    <property type="entry name" value="PROPROTEIN CONVERTASE P"/>
    <property type="match status" value="1"/>
</dbReference>
<gene>
    <name evidence="4" type="ORF">NSCI0253_LOCUS30348</name>
</gene>
<sequence>MARSTECRFRILSQVGAQTACRILCLNVLVISLCSPAHSVTCSCSSSLSVTGDDLFPARQIVSQEAMGVRCVVAGDLDEDGLPDLVSASSTDNTVAWYRQLSDGNFSGPEGITFASNGARFLALGDIDGDEHLDVTVASYYDHTVGWFKGDGRGNFQTQVIISSSVLNAQGVAVADLDGDGDLDVMTASSGDGLIAWFENLGSGRFCELMRVVDDSAAGARNVVGADLDGDGSVDLVSVSKDSNTVAWYPNINGSAMFPTKHVVSSTAMGAYGIVAVDVNVDGHVDLVVASNADDTVAWYRNTGNGTAFEQIVVYSNADFVLSVFAADLDKDGDMDVASASFFDGAIRWHENLDGAGIEWTTHELYINPEAQAHFVTGVDLDNDGDVELLAGTHAENTVQVFHAVTRCDWGNSSCCLEGTTWNGNLCQPCPTGYYGVSSGSTAICLACPTQTCTVAGAIKLPSTCSVTLQTATCAAHADSFAACDCGVGTYMDLLTTTCVSCPNGQEKSAGPVRTDTDWGDLDGDGVHDLWVGFNQSMCVLVDARVTVGVGWIIAASIVGSVMFLLLCCLCICGSNAAYTSYRDAIASQKAHSKAQLERVLRAVESTQECKFHVCFVRFVDFKRYNKLVPHEQVRDEGKLVSLDTYIMVANFVKRCSTVFISHQWLGHTHPDPDNVHFLAVCAACESVCSRFDIDSEDLYVWIDFASIPQLNVHLKTLSIDSLAVYSSISRFFVIVAPECTHHDSMKVCNEETYQSRGWCRLEQWARMTVGGLTDMYIHCADNTLQAIADKPTWYTMSINVFDADFTVESDKLKLVDTVIGLWWLGRTLRLDGELIRLIEEHKNSVFPKKYFGNLIEMLEVFCDAGAEALDANISQDLKDMWHRVKSLPLNEGRHEV</sequence>
<dbReference type="Gene3D" id="2.130.10.130">
    <property type="entry name" value="Integrin alpha, N-terminal"/>
    <property type="match status" value="2"/>
</dbReference>
<keyword evidence="2" id="KW-0812">Transmembrane</keyword>
<keyword evidence="2" id="KW-1133">Transmembrane helix</keyword>
<evidence type="ECO:0000256" key="1">
    <source>
        <dbReference type="ARBA" id="ARBA00022729"/>
    </source>
</evidence>
<reference evidence="4" key="1">
    <citation type="submission" date="2021-01" db="EMBL/GenBank/DDBJ databases">
        <authorList>
            <person name="Corre E."/>
            <person name="Pelletier E."/>
            <person name="Niang G."/>
            <person name="Scheremetjew M."/>
            <person name="Finn R."/>
            <person name="Kale V."/>
            <person name="Holt S."/>
            <person name="Cochrane G."/>
            <person name="Meng A."/>
            <person name="Brown T."/>
            <person name="Cohen L."/>
        </authorList>
    </citation>
    <scope>NUCLEOTIDE SEQUENCE</scope>
</reference>
<dbReference type="EMBL" id="HBFQ01042841">
    <property type="protein sequence ID" value="CAD8855996.1"/>
    <property type="molecule type" value="Transcribed_RNA"/>
</dbReference>
<dbReference type="SUPFAM" id="SSF69318">
    <property type="entry name" value="Integrin alpha N-terminal domain"/>
    <property type="match status" value="1"/>
</dbReference>
<proteinExistence type="predicted"/>
<accession>A0A7S1FAU5</accession>
<feature type="chain" id="PRO_5031371353" description="Tyrosine-protein kinase ephrin type A/B receptor-like domain-containing protein" evidence="3">
    <location>
        <begin position="40"/>
        <end position="897"/>
    </location>
</feature>
<evidence type="ECO:0000313" key="4">
    <source>
        <dbReference type="EMBL" id="CAD8855996.1"/>
    </source>
</evidence>